<protein>
    <recommendedName>
        <fullName evidence="7">Leucine-rich repeat (LRR) protein</fullName>
    </recommendedName>
</protein>
<feature type="compositionally biased region" description="Low complexity" evidence="3">
    <location>
        <begin position="34"/>
        <end position="65"/>
    </location>
</feature>
<reference evidence="5 6" key="1">
    <citation type="submission" date="2016-11" db="EMBL/GenBank/DDBJ databases">
        <authorList>
            <person name="Jaros S."/>
            <person name="Januszkiewicz K."/>
            <person name="Wedrychowicz H."/>
        </authorList>
    </citation>
    <scope>NUCLEOTIDE SEQUENCE [LARGE SCALE GENOMIC DNA]</scope>
    <source>
        <strain evidence="5 6">DSM 24574</strain>
    </source>
</reference>
<dbReference type="STRING" id="947013.SAMN04488109_3858"/>
<feature type="signal peptide" evidence="4">
    <location>
        <begin position="1"/>
        <end position="23"/>
    </location>
</feature>
<dbReference type="InterPro" id="IPR032675">
    <property type="entry name" value="LRR_dom_sf"/>
</dbReference>
<gene>
    <name evidence="5" type="ORF">SAMN04488109_3858</name>
</gene>
<keyword evidence="6" id="KW-1185">Reference proteome</keyword>
<dbReference type="AlphaFoldDB" id="A0A1M5SC55"/>
<dbReference type="PANTHER" id="PTHR46652">
    <property type="entry name" value="LEUCINE-RICH REPEAT AND IQ DOMAIN-CONTAINING PROTEIN 1-RELATED"/>
    <property type="match status" value="1"/>
</dbReference>
<feature type="region of interest" description="Disordered" evidence="3">
    <location>
        <begin position="25"/>
        <end position="78"/>
    </location>
</feature>
<dbReference type="PROSITE" id="PS51450">
    <property type="entry name" value="LRR"/>
    <property type="match status" value="2"/>
</dbReference>
<dbReference type="RefSeq" id="WP_073137034.1">
    <property type="nucleotide sequence ID" value="NZ_FQWQ01000002.1"/>
</dbReference>
<dbReference type="InterPro" id="IPR001611">
    <property type="entry name" value="Leu-rich_rpt"/>
</dbReference>
<dbReference type="OrthoDB" id="1490745at2"/>
<evidence type="ECO:0000256" key="2">
    <source>
        <dbReference type="ARBA" id="ARBA00022737"/>
    </source>
</evidence>
<dbReference type="InterPro" id="IPR050836">
    <property type="entry name" value="SDS22/Internalin_LRR"/>
</dbReference>
<keyword evidence="1" id="KW-0433">Leucine-rich repeat</keyword>
<keyword evidence="2" id="KW-0677">Repeat</keyword>
<evidence type="ECO:0000256" key="3">
    <source>
        <dbReference type="SAM" id="MobiDB-lite"/>
    </source>
</evidence>
<proteinExistence type="predicted"/>
<feature type="chain" id="PRO_5012274179" description="Leucine-rich repeat (LRR) protein" evidence="4">
    <location>
        <begin position="24"/>
        <end position="855"/>
    </location>
</feature>
<dbReference type="SUPFAM" id="SSF52058">
    <property type="entry name" value="L domain-like"/>
    <property type="match status" value="2"/>
</dbReference>
<evidence type="ECO:0000313" key="5">
    <source>
        <dbReference type="EMBL" id="SHH36114.1"/>
    </source>
</evidence>
<evidence type="ECO:0000256" key="4">
    <source>
        <dbReference type="SAM" id="SignalP"/>
    </source>
</evidence>
<organism evidence="5 6">
    <name type="scientific">Chryseolinea serpens</name>
    <dbReference type="NCBI Taxonomy" id="947013"/>
    <lineage>
        <taxon>Bacteria</taxon>
        <taxon>Pseudomonadati</taxon>
        <taxon>Bacteroidota</taxon>
        <taxon>Cytophagia</taxon>
        <taxon>Cytophagales</taxon>
        <taxon>Fulvivirgaceae</taxon>
        <taxon>Chryseolinea</taxon>
    </lineage>
</organism>
<evidence type="ECO:0000313" key="6">
    <source>
        <dbReference type="Proteomes" id="UP000184212"/>
    </source>
</evidence>
<dbReference type="PANTHER" id="PTHR46652:SF3">
    <property type="entry name" value="LEUCINE-RICH REPEAT-CONTAINING PROTEIN 9"/>
    <property type="match status" value="1"/>
</dbReference>
<keyword evidence="4" id="KW-0732">Signal</keyword>
<dbReference type="Proteomes" id="UP000184212">
    <property type="component" value="Unassembled WGS sequence"/>
</dbReference>
<dbReference type="Pfam" id="PF12799">
    <property type="entry name" value="LRR_4"/>
    <property type="match status" value="2"/>
</dbReference>
<dbReference type="Gene3D" id="3.80.10.10">
    <property type="entry name" value="Ribonuclease Inhibitor"/>
    <property type="match status" value="3"/>
</dbReference>
<dbReference type="InterPro" id="IPR025875">
    <property type="entry name" value="Leu-rich_rpt_4"/>
</dbReference>
<sequence>MKRSRSRWPILFLLCLLAVGAFAQQSKTKKPAKKTTTQKQAPKKQAPQKQTPKPVAQKTTTPTQPVETAAAPTSAADDEKKVRDMVAFLEYMLNTLGSSGTSARDKEVLVRESYSKVFRDGKVQVEDDLDTERKTITNKDVVAYLKDVDFFFTDVHFEFVIESIKSGTMADGKTFYKVSLRRNLKGTNSEGLPVNNTVPRFLEINYDPQDRDLRIVSIYTNLIDEKGAIEQWWTDLSYEWQEILLRAGNVSDSATYPVIKKIMAIERLDLSNNTYIQNLEPLTEFTNLKKLNLSHTAINDLNPIRSLTDLQELDASFTAVHDLTPLKYSNRLVKLNASHTFIDDISVLERMPLLQQLDLSYTPVTDFTFLQNNTELITLNVETTKIADLTALQPLTKLTTLDLSRTAVKDLSPLKDMKTLVNLDVDSTALQNIAPLSGLEGLVVLSLNATQVTDLQPLQKLTHLQKIYADHAAVRRETADAFIAAHPRVLVIFDSHDLKTWWDALPDAWKEVVSKTMKFGATPAKEELAKLDVVDSINFRGNLEIRDLEPLRKMRRLKVVIAAHTSIRDLTPLQDHKEVRYLDISETEVTDLSPIGNFSKLKVLMADKSKIEKIDPLFGLTNLEKLYTDNTMVHDIIAQEFFEKNPRCLMVYKTIHLNRWWRGLTPEWKTVFRGLMGTDTTTTRENLHVLVEREKMHIKDAPVSDLTALSEFVRPKELHFSGTGISDVAPLANFKMLTSLRITNGPLQQIETLSQLTSLEDLDISNTPIAEIKPLEMLANLKTFNAAGTQIKRLDPLKNLLNLTELDCSNTNVGKLDPVDNLPLKTLKCYNTKVSSRAIENFKQAHPDCNVVYYR</sequence>
<name>A0A1M5SC55_9BACT</name>
<evidence type="ECO:0000256" key="1">
    <source>
        <dbReference type="ARBA" id="ARBA00022614"/>
    </source>
</evidence>
<evidence type="ECO:0008006" key="7">
    <source>
        <dbReference type="Google" id="ProtNLM"/>
    </source>
</evidence>
<dbReference type="EMBL" id="FQWQ01000002">
    <property type="protein sequence ID" value="SHH36114.1"/>
    <property type="molecule type" value="Genomic_DNA"/>
</dbReference>
<accession>A0A1M5SC55</accession>